<dbReference type="CDD" id="cd07989">
    <property type="entry name" value="LPLAT_AGPAT-like"/>
    <property type="match status" value="1"/>
</dbReference>
<dbReference type="SMART" id="SM00563">
    <property type="entry name" value="PlsC"/>
    <property type="match status" value="1"/>
</dbReference>
<keyword evidence="7" id="KW-1185">Reference proteome</keyword>
<keyword evidence="2" id="KW-0808">Transferase</keyword>
<feature type="domain" description="Phospholipid/glycerol acyltransferase" evidence="5">
    <location>
        <begin position="84"/>
        <end position="192"/>
    </location>
</feature>
<evidence type="ECO:0000256" key="2">
    <source>
        <dbReference type="ARBA" id="ARBA00022679"/>
    </source>
</evidence>
<evidence type="ECO:0000256" key="1">
    <source>
        <dbReference type="ARBA" id="ARBA00005189"/>
    </source>
</evidence>
<sequence length="252" mass="27850">MAARLNRLWRLAGTALGFTLFGLGGLLLGLCWFPLLALCLRGERRRTLAQASIKQSFRLFMGLLRGLGVLDYRVSGLPDSLRGVLVVANHPSLLDYVMLAAELPACDCIVKQALWHNPFLGGVVRAAGYIPNVEAEQLLPRCIERVRQGGLLLVFPEGTRTTPGQPIRLQRGAAQLALRGQLPLQPVRIQCSERFLTKQDKWYRTPANKPCFTLEFLPQIHAAEVVDGSQHGALAARQLTRFLTRVLQPGTP</sequence>
<evidence type="ECO:0000313" key="7">
    <source>
        <dbReference type="Proteomes" id="UP001056890"/>
    </source>
</evidence>
<gene>
    <name evidence="6" type="ORF">NHF51_04485</name>
</gene>
<dbReference type="Pfam" id="PF01553">
    <property type="entry name" value="Acyltransferase"/>
    <property type="match status" value="1"/>
</dbReference>
<dbReference type="GO" id="GO:0003841">
    <property type="term" value="F:1-acylglycerol-3-phosphate O-acyltransferase activity"/>
    <property type="evidence" value="ECO:0007669"/>
    <property type="project" value="TreeGrafter"/>
</dbReference>
<dbReference type="Proteomes" id="UP001056890">
    <property type="component" value="Chromosome"/>
</dbReference>
<dbReference type="SUPFAM" id="SSF69593">
    <property type="entry name" value="Glycerol-3-phosphate (1)-acyltransferase"/>
    <property type="match status" value="1"/>
</dbReference>
<evidence type="ECO:0000256" key="3">
    <source>
        <dbReference type="ARBA" id="ARBA00023315"/>
    </source>
</evidence>
<evidence type="ECO:0000313" key="6">
    <source>
        <dbReference type="EMBL" id="USV58420.1"/>
    </source>
</evidence>
<protein>
    <submittedName>
        <fullName evidence="6">1-acyl-sn-glycerol-3-phosphate acyltransferase</fullName>
    </submittedName>
</protein>
<organism evidence="6 7">
    <name type="scientific">Aeromonas encheleia</name>
    <dbReference type="NCBI Taxonomy" id="73010"/>
    <lineage>
        <taxon>Bacteria</taxon>
        <taxon>Pseudomonadati</taxon>
        <taxon>Pseudomonadota</taxon>
        <taxon>Gammaproteobacteria</taxon>
        <taxon>Aeromonadales</taxon>
        <taxon>Aeromonadaceae</taxon>
        <taxon>Aeromonas</taxon>
    </lineage>
</organism>
<accession>A0AAE9MIK1</accession>
<dbReference type="GO" id="GO:0006654">
    <property type="term" value="P:phosphatidic acid biosynthetic process"/>
    <property type="evidence" value="ECO:0007669"/>
    <property type="project" value="TreeGrafter"/>
</dbReference>
<dbReference type="InterPro" id="IPR002123">
    <property type="entry name" value="Plipid/glycerol_acylTrfase"/>
</dbReference>
<keyword evidence="4" id="KW-0812">Transmembrane</keyword>
<feature type="transmembrane region" description="Helical" evidence="4">
    <location>
        <begin position="15"/>
        <end position="40"/>
    </location>
</feature>
<keyword evidence="3 6" id="KW-0012">Acyltransferase</keyword>
<name>A0AAE9MIK1_9GAMM</name>
<comment type="pathway">
    <text evidence="1">Lipid metabolism.</text>
</comment>
<reference evidence="6" key="1">
    <citation type="submission" date="2022-06" db="EMBL/GenBank/DDBJ databases">
        <title>Complete Genome of Aeromonas sp. Strain SOD01 Isolated from an Urban Freshwater Stream.</title>
        <authorList>
            <person name="Williams L.E."/>
            <person name="Brysgel T."/>
            <person name="Capestro E.M."/>
            <person name="Foltz G.V."/>
            <person name="Gardner A.E."/>
            <person name="Ingrassia J."/>
            <person name="Peterson E."/>
            <person name="Arruda J."/>
            <person name="Flaherty I."/>
            <person name="Hunt M."/>
            <person name="Pappas G."/>
            <person name="Ramsaran S."/>
            <person name="Rocha M."/>
        </authorList>
    </citation>
    <scope>NUCLEOTIDE SEQUENCE</scope>
    <source>
        <strain evidence="6">SOD01</strain>
    </source>
</reference>
<dbReference type="RefSeq" id="WP_252995722.1">
    <property type="nucleotide sequence ID" value="NZ_CP099717.1"/>
</dbReference>
<dbReference type="EMBL" id="CP099717">
    <property type="protein sequence ID" value="USV58420.1"/>
    <property type="molecule type" value="Genomic_DNA"/>
</dbReference>
<evidence type="ECO:0000256" key="4">
    <source>
        <dbReference type="SAM" id="Phobius"/>
    </source>
</evidence>
<proteinExistence type="predicted"/>
<dbReference type="AlphaFoldDB" id="A0AAE9MIK1"/>
<dbReference type="PANTHER" id="PTHR10434:SF66">
    <property type="entry name" value="PHOSPHOLIPID_GLYCEROL ACYLTRANSFERASE DOMAIN-CONTAINING PROTEIN"/>
    <property type="match status" value="1"/>
</dbReference>
<evidence type="ECO:0000259" key="5">
    <source>
        <dbReference type="SMART" id="SM00563"/>
    </source>
</evidence>
<keyword evidence="4" id="KW-0472">Membrane</keyword>
<dbReference type="PANTHER" id="PTHR10434">
    <property type="entry name" value="1-ACYL-SN-GLYCEROL-3-PHOSPHATE ACYLTRANSFERASE"/>
    <property type="match status" value="1"/>
</dbReference>
<keyword evidence="4" id="KW-1133">Transmembrane helix</keyword>